<protein>
    <recommendedName>
        <fullName evidence="6">SGNH hydrolase-type esterase domain-containing protein</fullName>
    </recommendedName>
</protein>
<evidence type="ECO:0000256" key="2">
    <source>
        <dbReference type="ARBA" id="ARBA00022801"/>
    </source>
</evidence>
<keyword evidence="3" id="KW-0443">Lipid metabolism</keyword>
<evidence type="ECO:0000313" key="5">
    <source>
        <dbReference type="Proteomes" id="UP001374584"/>
    </source>
</evidence>
<dbReference type="InterPro" id="IPR036514">
    <property type="entry name" value="SGNH_hydro_sf"/>
</dbReference>
<dbReference type="FunFam" id="3.40.50.1110:FF:000002">
    <property type="entry name" value="isoamyl acetate-hydrolyzing esterase 1 homolog"/>
    <property type="match status" value="1"/>
</dbReference>
<evidence type="ECO:0000256" key="1">
    <source>
        <dbReference type="ARBA" id="ARBA00008668"/>
    </source>
</evidence>
<sequence length="281" mass="31942">MWRSVKCYYLFESEGSKKGRETFYTFMAGPLRPQIVLFGSSIIQMSFDNGGWGAILANLYARKADIILRGYSGWNSRRALEVLDEIFPKDACVQPSLVIVYFGGNDSIDPHPSGLGPHVPLEEYVENMRKIANHIKSLSDHIRLIFLSSPPINEEQIRRKLSATQSGRSNESCGIYANALMELCEEMNLKAINLWSAIQTREDWLDVSFTDGVHLSAEGSKVVVKEILRVLREADWKTSLHWMSMPTEYAEDSPYYPPTPDGTKTINVSHIFSRRCLQWDV</sequence>
<dbReference type="GO" id="GO:0016042">
    <property type="term" value="P:lipid catabolic process"/>
    <property type="evidence" value="ECO:0007669"/>
    <property type="project" value="UniProtKB-KW"/>
</dbReference>
<name>A0AAN9RJU7_PHACN</name>
<dbReference type="Gene3D" id="3.40.50.1110">
    <property type="entry name" value="SGNH hydrolase"/>
    <property type="match status" value="1"/>
</dbReference>
<dbReference type="EMBL" id="JAYMYR010000003">
    <property type="protein sequence ID" value="KAK7373922.1"/>
    <property type="molecule type" value="Genomic_DNA"/>
</dbReference>
<organism evidence="4 5">
    <name type="scientific">Phaseolus coccineus</name>
    <name type="common">Scarlet runner bean</name>
    <name type="synonym">Phaseolus multiflorus</name>
    <dbReference type="NCBI Taxonomy" id="3886"/>
    <lineage>
        <taxon>Eukaryota</taxon>
        <taxon>Viridiplantae</taxon>
        <taxon>Streptophyta</taxon>
        <taxon>Embryophyta</taxon>
        <taxon>Tracheophyta</taxon>
        <taxon>Spermatophyta</taxon>
        <taxon>Magnoliopsida</taxon>
        <taxon>eudicotyledons</taxon>
        <taxon>Gunneridae</taxon>
        <taxon>Pentapetalae</taxon>
        <taxon>rosids</taxon>
        <taxon>fabids</taxon>
        <taxon>Fabales</taxon>
        <taxon>Fabaceae</taxon>
        <taxon>Papilionoideae</taxon>
        <taxon>50 kb inversion clade</taxon>
        <taxon>NPAAA clade</taxon>
        <taxon>indigoferoid/millettioid clade</taxon>
        <taxon>Phaseoleae</taxon>
        <taxon>Phaseolus</taxon>
    </lineage>
</organism>
<evidence type="ECO:0000313" key="4">
    <source>
        <dbReference type="EMBL" id="KAK7373922.1"/>
    </source>
</evidence>
<dbReference type="InterPro" id="IPR045136">
    <property type="entry name" value="Iah1-like"/>
</dbReference>
<evidence type="ECO:0000256" key="3">
    <source>
        <dbReference type="ARBA" id="ARBA00022963"/>
    </source>
</evidence>
<reference evidence="4 5" key="1">
    <citation type="submission" date="2024-01" db="EMBL/GenBank/DDBJ databases">
        <title>The genomes of 5 underutilized Papilionoideae crops provide insights into root nodulation and disease resistanc.</title>
        <authorList>
            <person name="Jiang F."/>
        </authorList>
    </citation>
    <scope>NUCLEOTIDE SEQUENCE [LARGE SCALE GENOMIC DNA]</scope>
    <source>
        <strain evidence="4">JINMINGXINNONG_FW02</strain>
        <tissue evidence="4">Leaves</tissue>
    </source>
</reference>
<dbReference type="Proteomes" id="UP001374584">
    <property type="component" value="Unassembled WGS sequence"/>
</dbReference>
<dbReference type="PANTHER" id="PTHR14209">
    <property type="entry name" value="ISOAMYL ACETATE-HYDROLYZING ESTERASE 1"/>
    <property type="match status" value="1"/>
</dbReference>
<dbReference type="SUPFAM" id="SSF52266">
    <property type="entry name" value="SGNH hydrolase"/>
    <property type="match status" value="1"/>
</dbReference>
<gene>
    <name evidence="4" type="ORF">VNO80_07344</name>
</gene>
<evidence type="ECO:0008006" key="6">
    <source>
        <dbReference type="Google" id="ProtNLM"/>
    </source>
</evidence>
<dbReference type="GO" id="GO:0016788">
    <property type="term" value="F:hydrolase activity, acting on ester bonds"/>
    <property type="evidence" value="ECO:0007669"/>
    <property type="project" value="InterPro"/>
</dbReference>
<dbReference type="Pfam" id="PF00657">
    <property type="entry name" value="Lipase_GDSL"/>
    <property type="match status" value="1"/>
</dbReference>
<proteinExistence type="inferred from homology"/>
<comment type="similarity">
    <text evidence="1">Belongs to the 'GDSL' lipolytic enzyme family.</text>
</comment>
<dbReference type="CDD" id="cd01838">
    <property type="entry name" value="Isoamyl_acetate_hydrolase_like"/>
    <property type="match status" value="1"/>
</dbReference>
<accession>A0AAN9RJU7</accession>
<dbReference type="PANTHER" id="PTHR14209:SF23">
    <property type="entry name" value="GDSL-LIKE LIPASE_ACYLHYDROLASE"/>
    <property type="match status" value="1"/>
</dbReference>
<comment type="caution">
    <text evidence="4">The sequence shown here is derived from an EMBL/GenBank/DDBJ whole genome shotgun (WGS) entry which is preliminary data.</text>
</comment>
<keyword evidence="3" id="KW-0442">Lipid degradation</keyword>
<dbReference type="AlphaFoldDB" id="A0AAN9RJU7"/>
<dbReference type="InterPro" id="IPR001087">
    <property type="entry name" value="GDSL"/>
</dbReference>
<keyword evidence="2" id="KW-0378">Hydrolase</keyword>
<keyword evidence="5" id="KW-1185">Reference proteome</keyword>